<proteinExistence type="predicted"/>
<comment type="caution">
    <text evidence="2">The sequence shown here is derived from an EMBL/GenBank/DDBJ whole genome shotgun (WGS) entry which is preliminary data.</text>
</comment>
<accession>A0ABR1V7U9</accession>
<evidence type="ECO:0000256" key="1">
    <source>
        <dbReference type="SAM" id="Phobius"/>
    </source>
</evidence>
<name>A0ABR1V7U9_9PEZI</name>
<dbReference type="Proteomes" id="UP001433268">
    <property type="component" value="Unassembled WGS sequence"/>
</dbReference>
<keyword evidence="1" id="KW-1133">Transmembrane helix</keyword>
<dbReference type="RefSeq" id="XP_066663991.1">
    <property type="nucleotide sequence ID" value="XM_066818299.1"/>
</dbReference>
<protein>
    <submittedName>
        <fullName evidence="2">Uncharacterized protein</fullName>
    </submittedName>
</protein>
<sequence length="278" mass="30588">MEVAERPLELLDSQATHQEDSLGPQHEETLCSLDPWSIPGTTSKSDLSTQELLLPHPKAPPRHFWERLGTSGLLILIVGTLVLFACPGVLIFLWIGADQASKSMYPSQFWQTIVYSGWLTRTITILTAAMRAAVTLQAAMVASMTSAIFLESASTNLYQLPLLSITRAVRLSPLSLLKYEQLKGKTSSKATYTHSFIILISSVLVVMSQFISTILFSDFASISILGPKNSASIYFADPVSLGINTLFLDRNNACGTAPSAFWRFAEYHEDAEHEEETA</sequence>
<feature type="transmembrane region" description="Helical" evidence="1">
    <location>
        <begin position="72"/>
        <end position="95"/>
    </location>
</feature>
<dbReference type="GeneID" id="92051359"/>
<dbReference type="EMBL" id="JAQQWN010000009">
    <property type="protein sequence ID" value="KAK8067238.1"/>
    <property type="molecule type" value="Genomic_DNA"/>
</dbReference>
<feature type="transmembrane region" description="Helical" evidence="1">
    <location>
        <begin position="115"/>
        <end position="134"/>
    </location>
</feature>
<organism evidence="2 3">
    <name type="scientific">Apiospora hydei</name>
    <dbReference type="NCBI Taxonomy" id="1337664"/>
    <lineage>
        <taxon>Eukaryota</taxon>
        <taxon>Fungi</taxon>
        <taxon>Dikarya</taxon>
        <taxon>Ascomycota</taxon>
        <taxon>Pezizomycotina</taxon>
        <taxon>Sordariomycetes</taxon>
        <taxon>Xylariomycetidae</taxon>
        <taxon>Amphisphaeriales</taxon>
        <taxon>Apiosporaceae</taxon>
        <taxon>Apiospora</taxon>
    </lineage>
</organism>
<keyword evidence="3" id="KW-1185">Reference proteome</keyword>
<evidence type="ECO:0000313" key="2">
    <source>
        <dbReference type="EMBL" id="KAK8067238.1"/>
    </source>
</evidence>
<reference evidence="2 3" key="1">
    <citation type="submission" date="2023-01" db="EMBL/GenBank/DDBJ databases">
        <title>Analysis of 21 Apiospora genomes using comparative genomics revels a genus with tremendous synthesis potential of carbohydrate active enzymes and secondary metabolites.</title>
        <authorList>
            <person name="Sorensen T."/>
        </authorList>
    </citation>
    <scope>NUCLEOTIDE SEQUENCE [LARGE SCALE GENOMIC DNA]</scope>
    <source>
        <strain evidence="2 3">CBS 114990</strain>
    </source>
</reference>
<keyword evidence="1" id="KW-0472">Membrane</keyword>
<gene>
    <name evidence="2" type="ORF">PG997_013985</name>
</gene>
<keyword evidence="1" id="KW-0812">Transmembrane</keyword>
<evidence type="ECO:0000313" key="3">
    <source>
        <dbReference type="Proteomes" id="UP001433268"/>
    </source>
</evidence>
<feature type="transmembrane region" description="Helical" evidence="1">
    <location>
        <begin position="196"/>
        <end position="216"/>
    </location>
</feature>